<organism evidence="2 3">
    <name type="scientific">Natronosporangium hydrolyticum</name>
    <dbReference type="NCBI Taxonomy" id="2811111"/>
    <lineage>
        <taxon>Bacteria</taxon>
        <taxon>Bacillati</taxon>
        <taxon>Actinomycetota</taxon>
        <taxon>Actinomycetes</taxon>
        <taxon>Micromonosporales</taxon>
        <taxon>Micromonosporaceae</taxon>
        <taxon>Natronosporangium</taxon>
    </lineage>
</organism>
<keyword evidence="3" id="KW-1185">Reference proteome</keyword>
<dbReference type="InterPro" id="IPR036291">
    <property type="entry name" value="NAD(P)-bd_dom_sf"/>
</dbReference>
<dbReference type="PANTHER" id="PTHR43242">
    <property type="entry name" value="NAD(P)-BINDING ROSSMANN-FOLD SUPERFAMILY PROTEIN"/>
    <property type="match status" value="1"/>
</dbReference>
<dbReference type="RefSeq" id="WP_239678445.1">
    <property type="nucleotide sequence ID" value="NZ_CP070499.1"/>
</dbReference>
<dbReference type="KEGG" id="nhy:JQS43_08090"/>
<evidence type="ECO:0000313" key="3">
    <source>
        <dbReference type="Proteomes" id="UP000662857"/>
    </source>
</evidence>
<protein>
    <submittedName>
        <fullName evidence="2">Sugar nucleotide-binding protein</fullName>
    </submittedName>
</protein>
<dbReference type="EMBL" id="CP070499">
    <property type="protein sequence ID" value="QSB16242.1"/>
    <property type="molecule type" value="Genomic_DNA"/>
</dbReference>
<feature type="domain" description="RmlD-like substrate binding" evidence="1">
    <location>
        <begin position="1"/>
        <end position="269"/>
    </location>
</feature>
<gene>
    <name evidence="2" type="ORF">JQS43_08090</name>
</gene>
<evidence type="ECO:0000313" key="2">
    <source>
        <dbReference type="EMBL" id="QSB16242.1"/>
    </source>
</evidence>
<sequence length="276" mass="29453">MDLLVLGGSGFLGSEVIRQALRDRHRVTATFHSRELPIADVDWRHLDLRQRGDVTALISRMRPSVIINAAYRQSDWETTADGSAHVALAAASFNARLVHVSSDAVFAGKLPRYNETHLPDPTTPYGAAKAAAETAVKAIAPTAVIARTSLIIGDGGSPQEEYVHALARGSRNGVLFTDDVRCPIHVADLAGALLQLAESSYSGVHHLAGADAVSRHELGMLIAWRDGLDATAIPAGLRAGTDIPGPIDVRLDCARTQARLTLPLRGAREFLAPSQD</sequence>
<accession>A0A895YJN5</accession>
<dbReference type="SUPFAM" id="SSF51735">
    <property type="entry name" value="NAD(P)-binding Rossmann-fold domains"/>
    <property type="match status" value="1"/>
</dbReference>
<reference evidence="2" key="1">
    <citation type="submission" date="2021-02" db="EMBL/GenBank/DDBJ databases">
        <title>Natrosporangium hydrolyticum gen. nov., sp. nov, a haloalkaliphilic actinobacterium from a soda solonchak soil.</title>
        <authorList>
            <person name="Sorokin D.Y."/>
            <person name="Khijniak T.V."/>
            <person name="Zakharycheva A.P."/>
            <person name="Boueva O.V."/>
            <person name="Ariskina E.V."/>
            <person name="Hahnke R.L."/>
            <person name="Bunk B."/>
            <person name="Sproer C."/>
            <person name="Schumann P."/>
            <person name="Evtushenko L.I."/>
            <person name="Kublanov I.V."/>
        </authorList>
    </citation>
    <scope>NUCLEOTIDE SEQUENCE</scope>
    <source>
        <strain evidence="2">DSM 106523</strain>
    </source>
</reference>
<evidence type="ECO:0000259" key="1">
    <source>
        <dbReference type="Pfam" id="PF04321"/>
    </source>
</evidence>
<dbReference type="PANTHER" id="PTHR43242:SF1">
    <property type="entry name" value="NAD(P)-BINDING ROSSMANN-FOLD SUPERFAMILY PROTEIN"/>
    <property type="match status" value="1"/>
</dbReference>
<dbReference type="Gene3D" id="3.40.50.720">
    <property type="entry name" value="NAD(P)-binding Rossmann-like Domain"/>
    <property type="match status" value="1"/>
</dbReference>
<proteinExistence type="predicted"/>
<name>A0A895YJN5_9ACTN</name>
<dbReference type="Proteomes" id="UP000662857">
    <property type="component" value="Chromosome"/>
</dbReference>
<dbReference type="AlphaFoldDB" id="A0A895YJN5"/>
<dbReference type="Pfam" id="PF04321">
    <property type="entry name" value="RmlD_sub_bind"/>
    <property type="match status" value="1"/>
</dbReference>
<dbReference type="InterPro" id="IPR029903">
    <property type="entry name" value="RmlD-like-bd"/>
</dbReference>